<evidence type="ECO:0000256" key="5">
    <source>
        <dbReference type="ARBA" id="ARBA00022927"/>
    </source>
</evidence>
<keyword evidence="8 10" id="KW-0472">Membrane</keyword>
<keyword evidence="3" id="KW-0813">Transport</keyword>
<dbReference type="HOGENOM" id="CLU_038403_0_0_1"/>
<evidence type="ECO:0000256" key="1">
    <source>
        <dbReference type="ARBA" id="ARBA00004211"/>
    </source>
</evidence>
<dbReference type="GO" id="GO:0015031">
    <property type="term" value="P:protein transport"/>
    <property type="evidence" value="ECO:0007669"/>
    <property type="project" value="UniProtKB-KW"/>
</dbReference>
<dbReference type="OrthoDB" id="342981at2759"/>
<reference evidence="11 12" key="1">
    <citation type="journal article" date="2011" name="Science">
        <title>Comparative functional genomics of the fission yeasts.</title>
        <authorList>
            <person name="Rhind N."/>
            <person name="Chen Z."/>
            <person name="Yassour M."/>
            <person name="Thompson D.A."/>
            <person name="Haas B.J."/>
            <person name="Habib N."/>
            <person name="Wapinski I."/>
            <person name="Roy S."/>
            <person name="Lin M.F."/>
            <person name="Heiman D.I."/>
            <person name="Young S.K."/>
            <person name="Furuya K."/>
            <person name="Guo Y."/>
            <person name="Pidoux A."/>
            <person name="Chen H.M."/>
            <person name="Robbertse B."/>
            <person name="Goldberg J.M."/>
            <person name="Aoki K."/>
            <person name="Bayne E.H."/>
            <person name="Berlin A.M."/>
            <person name="Desjardins C.A."/>
            <person name="Dobbs E."/>
            <person name="Dukaj L."/>
            <person name="Fan L."/>
            <person name="FitzGerald M.G."/>
            <person name="French C."/>
            <person name="Gujja S."/>
            <person name="Hansen K."/>
            <person name="Keifenheim D."/>
            <person name="Levin J.Z."/>
            <person name="Mosher R.A."/>
            <person name="Mueller C.A."/>
            <person name="Pfiffner J."/>
            <person name="Priest M."/>
            <person name="Russ C."/>
            <person name="Smialowska A."/>
            <person name="Swoboda P."/>
            <person name="Sykes S.M."/>
            <person name="Vaughn M."/>
            <person name="Vengrova S."/>
            <person name="Yoder R."/>
            <person name="Zeng Q."/>
            <person name="Allshire R."/>
            <person name="Baulcombe D."/>
            <person name="Birren B.W."/>
            <person name="Brown W."/>
            <person name="Ekwall K."/>
            <person name="Kellis M."/>
            <person name="Leatherwood J."/>
            <person name="Levin H."/>
            <person name="Margalit H."/>
            <person name="Martienssen R."/>
            <person name="Nieduszynski C.A."/>
            <person name="Spatafora J.W."/>
            <person name="Friedman N."/>
            <person name="Dalgaard J.Z."/>
            <person name="Baumann P."/>
            <person name="Niki H."/>
            <person name="Regev A."/>
            <person name="Nusbaum C."/>
        </authorList>
    </citation>
    <scope>NUCLEOTIDE SEQUENCE [LARGE SCALE GENOMIC DNA]</scope>
    <source>
        <strain evidence="12">OY26 / ATCC MYA-4695 / CBS 11777 / NBRC 106824 / NRRL Y48691</strain>
    </source>
</reference>
<comment type="similarity">
    <text evidence="2">Belongs to the syntaxin family.</text>
</comment>
<keyword evidence="7 9" id="KW-0175">Coiled coil</keyword>
<dbReference type="InterPro" id="IPR010989">
    <property type="entry name" value="SNARE"/>
</dbReference>
<accession>S9WYD2</accession>
<evidence type="ECO:0000256" key="3">
    <source>
        <dbReference type="ARBA" id="ARBA00022448"/>
    </source>
</evidence>
<keyword evidence="4 10" id="KW-0812">Transmembrane</keyword>
<evidence type="ECO:0000313" key="11">
    <source>
        <dbReference type="EMBL" id="EPY49742.1"/>
    </source>
</evidence>
<feature type="transmembrane region" description="Helical" evidence="10">
    <location>
        <begin position="301"/>
        <end position="318"/>
    </location>
</feature>
<dbReference type="STRING" id="653667.S9WYD2"/>
<dbReference type="RefSeq" id="XP_013025085.1">
    <property type="nucleotide sequence ID" value="XM_013169631.1"/>
</dbReference>
<dbReference type="AlphaFoldDB" id="S9WYD2"/>
<evidence type="ECO:0000313" key="12">
    <source>
        <dbReference type="Proteomes" id="UP000015464"/>
    </source>
</evidence>
<evidence type="ECO:0000256" key="6">
    <source>
        <dbReference type="ARBA" id="ARBA00022989"/>
    </source>
</evidence>
<organism evidence="11 12">
    <name type="scientific">Schizosaccharomyces cryophilus (strain OY26 / ATCC MYA-4695 / CBS 11777 / NBRC 106824 / NRRL Y48691)</name>
    <name type="common">Fission yeast</name>
    <dbReference type="NCBI Taxonomy" id="653667"/>
    <lineage>
        <taxon>Eukaryota</taxon>
        <taxon>Fungi</taxon>
        <taxon>Dikarya</taxon>
        <taxon>Ascomycota</taxon>
        <taxon>Taphrinomycotina</taxon>
        <taxon>Schizosaccharomycetes</taxon>
        <taxon>Schizosaccharomycetales</taxon>
        <taxon>Schizosaccharomycetaceae</taxon>
        <taxon>Schizosaccharomyces</taxon>
    </lineage>
</organism>
<dbReference type="Gene3D" id="1.20.5.110">
    <property type="match status" value="1"/>
</dbReference>
<proteinExistence type="inferred from homology"/>
<feature type="coiled-coil region" evidence="9">
    <location>
        <begin position="213"/>
        <end position="240"/>
    </location>
</feature>
<dbReference type="PANTHER" id="PTHR15959:SF0">
    <property type="entry name" value="SYNTAXIN-18"/>
    <property type="match status" value="1"/>
</dbReference>
<dbReference type="SUPFAM" id="SSF47661">
    <property type="entry name" value="t-snare proteins"/>
    <property type="match status" value="1"/>
</dbReference>
<dbReference type="GO" id="GO:0006890">
    <property type="term" value="P:retrograde vesicle-mediated transport, Golgi to endoplasmic reticulum"/>
    <property type="evidence" value="ECO:0007669"/>
    <property type="project" value="TreeGrafter"/>
</dbReference>
<name>S9WYD2_SCHCR</name>
<dbReference type="GeneID" id="25037535"/>
<evidence type="ECO:0000256" key="10">
    <source>
        <dbReference type="SAM" id="Phobius"/>
    </source>
</evidence>
<evidence type="ECO:0000256" key="9">
    <source>
        <dbReference type="SAM" id="Coils"/>
    </source>
</evidence>
<dbReference type="EMBL" id="KE546994">
    <property type="protein sequence ID" value="EPY49742.1"/>
    <property type="molecule type" value="Genomic_DNA"/>
</dbReference>
<keyword evidence="12" id="KW-1185">Reference proteome</keyword>
<dbReference type="GO" id="GO:0005783">
    <property type="term" value="C:endoplasmic reticulum"/>
    <property type="evidence" value="ECO:0007669"/>
    <property type="project" value="TreeGrafter"/>
</dbReference>
<gene>
    <name evidence="11" type="ORF">SPOG_03218</name>
</gene>
<sequence>MTSRTNEFFGFIEKGNVDLENVSLRKPKLSNVQDAFLAEAYLIHNTIVHLCTFLEKIRGAYLKGRTVSNVHKLSRPLMECSFEELSKLELNDLQRDEIDHQASTIINSCVQKISSLQQKLKEKQYQIPKRTGWLQSFKSPEKLTKTETIVAHYSSILWYLQSELSDVSSTLYRLQDLRLRRAQERKTIMSDILHPQQANDMSVAEIPDSELPNYFSQEQLMELEQENDLLLQEFEHTMQQVHETGKSLTEIARLQTEISTQLSAQSTIAEKLYDDAMSVADSITGGNRQLIHAKSRNSRTARIFFFLFTILGLLLLALDRIV</sequence>
<dbReference type="GO" id="GO:0031201">
    <property type="term" value="C:SNARE complex"/>
    <property type="evidence" value="ECO:0007669"/>
    <property type="project" value="TreeGrafter"/>
</dbReference>
<keyword evidence="6 10" id="KW-1133">Transmembrane helix</keyword>
<dbReference type="Proteomes" id="UP000015464">
    <property type="component" value="Unassembled WGS sequence"/>
</dbReference>
<comment type="subcellular location">
    <subcellularLocation>
        <location evidence="1">Membrane</location>
        <topology evidence="1">Single-pass type IV membrane protein</topology>
    </subcellularLocation>
</comment>
<evidence type="ECO:0000256" key="8">
    <source>
        <dbReference type="ARBA" id="ARBA00023136"/>
    </source>
</evidence>
<dbReference type="PANTHER" id="PTHR15959">
    <property type="entry name" value="SYNTAXIN-18"/>
    <property type="match status" value="1"/>
</dbReference>
<keyword evidence="5" id="KW-0653">Protein transport</keyword>
<dbReference type="eggNOG" id="KOG3894">
    <property type="taxonomic scope" value="Eukaryota"/>
</dbReference>
<dbReference type="OMA" id="YRIRTHI"/>
<evidence type="ECO:0000256" key="7">
    <source>
        <dbReference type="ARBA" id="ARBA00023054"/>
    </source>
</evidence>
<protein>
    <submittedName>
        <fullName evidence="11">SNARE Ufe1</fullName>
    </submittedName>
</protein>
<evidence type="ECO:0000256" key="4">
    <source>
        <dbReference type="ARBA" id="ARBA00022692"/>
    </source>
</evidence>
<evidence type="ECO:0000256" key="2">
    <source>
        <dbReference type="ARBA" id="ARBA00009063"/>
    </source>
</evidence>